<feature type="region of interest" description="Disordered" evidence="1">
    <location>
        <begin position="1"/>
        <end position="20"/>
    </location>
</feature>
<evidence type="ECO:0000313" key="3">
    <source>
        <dbReference type="Proteomes" id="UP000807159"/>
    </source>
</evidence>
<protein>
    <submittedName>
        <fullName evidence="2">Uncharacterized protein</fullName>
    </submittedName>
</protein>
<organism evidence="2 3">
    <name type="scientific">Populus deltoides</name>
    <name type="common">Eastern poplar</name>
    <name type="synonym">Eastern cottonwood</name>
    <dbReference type="NCBI Taxonomy" id="3696"/>
    <lineage>
        <taxon>Eukaryota</taxon>
        <taxon>Viridiplantae</taxon>
        <taxon>Streptophyta</taxon>
        <taxon>Embryophyta</taxon>
        <taxon>Tracheophyta</taxon>
        <taxon>Spermatophyta</taxon>
        <taxon>Magnoliopsida</taxon>
        <taxon>eudicotyledons</taxon>
        <taxon>Gunneridae</taxon>
        <taxon>Pentapetalae</taxon>
        <taxon>rosids</taxon>
        <taxon>fabids</taxon>
        <taxon>Malpighiales</taxon>
        <taxon>Salicaceae</taxon>
        <taxon>Saliceae</taxon>
        <taxon>Populus</taxon>
    </lineage>
</organism>
<dbReference type="EMBL" id="JACEGQ020000016">
    <property type="protein sequence ID" value="KAH8484958.1"/>
    <property type="molecule type" value="Genomic_DNA"/>
</dbReference>
<comment type="caution">
    <text evidence="2">The sequence shown here is derived from an EMBL/GenBank/DDBJ whole genome shotgun (WGS) entry which is preliminary data.</text>
</comment>
<name>A0A8T2WVT7_POPDE</name>
<gene>
    <name evidence="2" type="ORF">H0E87_026648</name>
</gene>
<keyword evidence="3" id="KW-1185">Reference proteome</keyword>
<dbReference type="Proteomes" id="UP000807159">
    <property type="component" value="Chromosome 16"/>
</dbReference>
<proteinExistence type="predicted"/>
<reference evidence="2" key="1">
    <citation type="journal article" date="2021" name="J. Hered.">
        <title>Genome Assembly of Salicaceae Populus deltoides (Eastern Cottonwood) I-69 Based on Nanopore Sequencing and Hi-C Technologies.</title>
        <authorList>
            <person name="Bai S."/>
            <person name="Wu H."/>
            <person name="Zhang J."/>
            <person name="Pan Z."/>
            <person name="Zhao W."/>
            <person name="Li Z."/>
            <person name="Tong C."/>
        </authorList>
    </citation>
    <scope>NUCLEOTIDE SEQUENCE</scope>
    <source>
        <tissue evidence="2">Leaf</tissue>
    </source>
</reference>
<evidence type="ECO:0000256" key="1">
    <source>
        <dbReference type="SAM" id="MobiDB-lite"/>
    </source>
</evidence>
<evidence type="ECO:0000313" key="2">
    <source>
        <dbReference type="EMBL" id="KAH8484958.1"/>
    </source>
</evidence>
<dbReference type="AlphaFoldDB" id="A0A8T2WVT7"/>
<sequence>MTTTLSDTLSANVPNEGSSPETSTLILHEIWLLHFTSSADALSLLTIDGISLPASPYNSAPGLFDISCVETVVPYSENKWTAFSTALSKWINASQHAVVMTERSNYGGEGGGWHGEATVLMFLLLAERKKGCMVVTIAFDGGWREERP</sequence>
<accession>A0A8T2WVT7</accession>